<evidence type="ECO:0000256" key="2">
    <source>
        <dbReference type="ARBA" id="ARBA00006275"/>
    </source>
</evidence>
<dbReference type="PROSITE" id="PS51257">
    <property type="entry name" value="PROKAR_LIPOPROTEIN"/>
    <property type="match status" value="1"/>
</dbReference>
<comment type="subcellular location">
    <subcellularLocation>
        <location evidence="1">Cell outer membrane</location>
    </subcellularLocation>
</comment>
<reference evidence="9 10" key="1">
    <citation type="submission" date="2022-09" db="EMBL/GenBank/DDBJ databases">
        <title>Genome sequencing of Flavivirga sp. MEBiC05379.</title>
        <authorList>
            <person name="Oh H.-M."/>
            <person name="Kwon K.K."/>
            <person name="Park M.J."/>
            <person name="Yang S.-H."/>
        </authorList>
    </citation>
    <scope>NUCLEOTIDE SEQUENCE [LARGE SCALE GENOMIC DNA]</scope>
    <source>
        <strain evidence="9 10">MEBiC05379</strain>
    </source>
</reference>
<organism evidence="9 10">
    <name type="scientific">Flavivirga spongiicola</name>
    <dbReference type="NCBI Taxonomy" id="421621"/>
    <lineage>
        <taxon>Bacteria</taxon>
        <taxon>Pseudomonadati</taxon>
        <taxon>Bacteroidota</taxon>
        <taxon>Flavobacteriia</taxon>
        <taxon>Flavobacteriales</taxon>
        <taxon>Flavobacteriaceae</taxon>
        <taxon>Flavivirga</taxon>
    </lineage>
</organism>
<dbReference type="Pfam" id="PF14322">
    <property type="entry name" value="SusD-like_3"/>
    <property type="match status" value="1"/>
</dbReference>
<comment type="similarity">
    <text evidence="2">Belongs to the SusD family.</text>
</comment>
<dbReference type="InterPro" id="IPR012944">
    <property type="entry name" value="SusD_RagB_dom"/>
</dbReference>
<keyword evidence="4" id="KW-0472">Membrane</keyword>
<evidence type="ECO:0000256" key="5">
    <source>
        <dbReference type="ARBA" id="ARBA00023237"/>
    </source>
</evidence>
<keyword evidence="10" id="KW-1185">Reference proteome</keyword>
<gene>
    <name evidence="9" type="ORF">N1F79_09285</name>
</gene>
<evidence type="ECO:0000256" key="6">
    <source>
        <dbReference type="SAM" id="SignalP"/>
    </source>
</evidence>
<keyword evidence="5" id="KW-0998">Cell outer membrane</keyword>
<feature type="domain" description="SusD-like N-terminal" evidence="8">
    <location>
        <begin position="109"/>
        <end position="236"/>
    </location>
</feature>
<feature type="signal peptide" evidence="6">
    <location>
        <begin position="1"/>
        <end position="25"/>
    </location>
</feature>
<proteinExistence type="inferred from homology"/>
<name>A0ABU7XTX2_9FLAO</name>
<evidence type="ECO:0000256" key="3">
    <source>
        <dbReference type="ARBA" id="ARBA00022729"/>
    </source>
</evidence>
<dbReference type="Gene3D" id="1.25.40.390">
    <property type="match status" value="2"/>
</dbReference>
<keyword evidence="3 6" id="KW-0732">Signal</keyword>
<evidence type="ECO:0000259" key="8">
    <source>
        <dbReference type="Pfam" id="PF14322"/>
    </source>
</evidence>
<dbReference type="EMBL" id="JAODOP010000004">
    <property type="protein sequence ID" value="MEF3833322.1"/>
    <property type="molecule type" value="Genomic_DNA"/>
</dbReference>
<evidence type="ECO:0000259" key="7">
    <source>
        <dbReference type="Pfam" id="PF07980"/>
    </source>
</evidence>
<dbReference type="InterPro" id="IPR033985">
    <property type="entry name" value="SusD-like_N"/>
</dbReference>
<evidence type="ECO:0000313" key="9">
    <source>
        <dbReference type="EMBL" id="MEF3833322.1"/>
    </source>
</evidence>
<comment type="caution">
    <text evidence="9">The sequence shown here is derived from an EMBL/GenBank/DDBJ whole genome shotgun (WGS) entry which is preliminary data.</text>
</comment>
<protein>
    <submittedName>
        <fullName evidence="9">RagB/SusD family nutrient uptake outer membrane protein</fullName>
    </submittedName>
</protein>
<accession>A0ABU7XTX2</accession>
<feature type="chain" id="PRO_5045137376" evidence="6">
    <location>
        <begin position="26"/>
        <end position="493"/>
    </location>
</feature>
<evidence type="ECO:0000256" key="1">
    <source>
        <dbReference type="ARBA" id="ARBA00004442"/>
    </source>
</evidence>
<dbReference type="InterPro" id="IPR011990">
    <property type="entry name" value="TPR-like_helical_dom_sf"/>
</dbReference>
<dbReference type="RefSeq" id="WP_303305671.1">
    <property type="nucleotide sequence ID" value="NZ_JAODOP010000004.1"/>
</dbReference>
<dbReference type="Proteomes" id="UP001337305">
    <property type="component" value="Unassembled WGS sequence"/>
</dbReference>
<evidence type="ECO:0000313" key="10">
    <source>
        <dbReference type="Proteomes" id="UP001337305"/>
    </source>
</evidence>
<feature type="domain" description="RagB/SusD" evidence="7">
    <location>
        <begin position="365"/>
        <end position="492"/>
    </location>
</feature>
<dbReference type="SUPFAM" id="SSF48452">
    <property type="entry name" value="TPR-like"/>
    <property type="match status" value="1"/>
</dbReference>
<dbReference type="Pfam" id="PF07980">
    <property type="entry name" value="SusD_RagB"/>
    <property type="match status" value="1"/>
</dbReference>
<evidence type="ECO:0000256" key="4">
    <source>
        <dbReference type="ARBA" id="ARBA00023136"/>
    </source>
</evidence>
<sequence length="493" mass="55250">MKTLYIKSIKVILALAMVFSMYSCSDDFLEITPNGVLIAETTEDYNLLLSGNGLWFNIAAGDQEVNRSFEICGLEPHFSSTYGEADPRRNNFAWEPGVIDPEREGGQFSDWLLLYMQRIYVYNKVINEVLDSSGGTEAEKNNIMAEARAARAAVYFELINFYGKPYNTATASTDLGVPIVTEADVTVASFTRATVQEIYDFIIADLTAAIPLLPIGVSEKPRMSKGAAEVLLGKIYVYQNRFNEAIPLFDTAFSDLQAGTEVRLYDYNVSTLPGGVHAAGFFGPPFDTPVDNLEVAFTMSVRHTAGFTSSAVLLSPDVSAIFGASDFRLHHFFSRKPFPPFPSTPEFIVPGVYRKIGSLVIDRGIRIPDIYLLRAECKARTNDLSGAIEDLEFLRMHRMNPIDAPVPAGLSQDDLIIYIFEERTREFAVKGELWYDMRRLWNDPLFQDKKPYVHTLYDVDGSVKETFTLDEDRLVLQFSDKILADNPDLVNNP</sequence>